<keyword evidence="3 11" id="KW-0813">Transport</keyword>
<feature type="transmembrane region" description="Helical" evidence="11">
    <location>
        <begin position="104"/>
        <end position="127"/>
    </location>
</feature>
<evidence type="ECO:0000256" key="3">
    <source>
        <dbReference type="ARBA" id="ARBA00022448"/>
    </source>
</evidence>
<dbReference type="GO" id="GO:0005315">
    <property type="term" value="F:phosphate transmembrane transporter activity"/>
    <property type="evidence" value="ECO:0007669"/>
    <property type="project" value="InterPro"/>
</dbReference>
<keyword evidence="9 11" id="KW-0472">Membrane</keyword>
<dbReference type="PANTHER" id="PTHR11101">
    <property type="entry name" value="PHOSPHATE TRANSPORTER"/>
    <property type="match status" value="1"/>
</dbReference>
<feature type="transmembrane region" description="Helical" evidence="11">
    <location>
        <begin position="147"/>
        <end position="166"/>
    </location>
</feature>
<comment type="subcellular location">
    <subcellularLocation>
        <location evidence="1">Cell membrane</location>
        <topology evidence="1">Multi-pass membrane protein</topology>
    </subcellularLocation>
    <subcellularLocation>
        <location evidence="11">Membrane</location>
        <topology evidence="11">Multi-pass membrane protein</topology>
    </subcellularLocation>
</comment>
<evidence type="ECO:0000256" key="4">
    <source>
        <dbReference type="ARBA" id="ARBA00022475"/>
    </source>
</evidence>
<evidence type="ECO:0000256" key="11">
    <source>
        <dbReference type="RuleBase" id="RU363058"/>
    </source>
</evidence>
<proteinExistence type="inferred from homology"/>
<accession>A0A6P1PVL5</accession>
<dbReference type="EMBL" id="CP028271">
    <property type="protein sequence ID" value="QHM70363.1"/>
    <property type="molecule type" value="Genomic_DNA"/>
</dbReference>
<protein>
    <recommendedName>
        <fullName evidence="11">Phosphate transporter</fullName>
    </recommendedName>
</protein>
<dbReference type="GO" id="GO:0005886">
    <property type="term" value="C:plasma membrane"/>
    <property type="evidence" value="ECO:0007669"/>
    <property type="project" value="UniProtKB-SubCell"/>
</dbReference>
<keyword evidence="8 11" id="KW-1133">Transmembrane helix</keyword>
<feature type="transmembrane region" description="Helical" evidence="11">
    <location>
        <begin position="64"/>
        <end position="83"/>
    </location>
</feature>
<dbReference type="PANTHER" id="PTHR11101:SF65">
    <property type="entry name" value="LOW-AFFINITY INORGANIC PHOSPHATE TRANSPORTER PITA-RELATED"/>
    <property type="match status" value="1"/>
</dbReference>
<dbReference type="GO" id="GO:0015293">
    <property type="term" value="F:symporter activity"/>
    <property type="evidence" value="ECO:0007669"/>
    <property type="project" value="UniProtKB-KW"/>
</dbReference>
<dbReference type="GO" id="GO:0035435">
    <property type="term" value="P:phosphate ion transmembrane transport"/>
    <property type="evidence" value="ECO:0007669"/>
    <property type="project" value="TreeGrafter"/>
</dbReference>
<evidence type="ECO:0000313" key="13">
    <source>
        <dbReference type="Proteomes" id="UP000464053"/>
    </source>
</evidence>
<evidence type="ECO:0000313" key="12">
    <source>
        <dbReference type="EMBL" id="QHM70363.1"/>
    </source>
</evidence>
<gene>
    <name evidence="12" type="primary">pitA_1</name>
    <name evidence="12" type="ORF">C7M51_00636</name>
</gene>
<dbReference type="RefSeq" id="WP_160620451.1">
    <property type="nucleotide sequence ID" value="NZ_CP028271.1"/>
</dbReference>
<organism evidence="12 13">
    <name type="scientific">Mixta intestinalis</name>
    <dbReference type="NCBI Taxonomy" id="1615494"/>
    <lineage>
        <taxon>Bacteria</taxon>
        <taxon>Pseudomonadati</taxon>
        <taxon>Pseudomonadota</taxon>
        <taxon>Gammaproteobacteria</taxon>
        <taxon>Enterobacterales</taxon>
        <taxon>Erwiniaceae</taxon>
        <taxon>Mixta</taxon>
    </lineage>
</organism>
<evidence type="ECO:0000256" key="2">
    <source>
        <dbReference type="ARBA" id="ARBA00005342"/>
    </source>
</evidence>
<sequence length="530" mass="56688">MSDHSLFTRYATRFPALYTPQSGRQRLARIMLMLLLIISLAWMMTQLSPEIRFATGDSLPFSTALLLFGSFLLALGFIFINGMHDTANAVTTVIYTGTLSPARAVLISAVANMLGVLLASGVVAWSVMSLLPPEGLMTLDSRHGYALAYALLLSAIGWNFASWYMAIPSSSSHALLGAMLGVGCASSLLNEGEVLSGIDWHQAARAGWALLLSPLLGFLAAGLLLRLMTALLPASRTPGTRPPRWLRGMLMLTSSGVSFAHGANDGQKGMGLIMVILLIALPGAFALNRTLPESELASLTRLTAQTQAQLPSQALLTPAEAQTTLERYQQRREKHRDETLAALGVMAGALHQQLSTPTQLNALTPDERIALRLRMSLTASTVRQLLQEKASLPPGQRALLSELTTQLNHAGKMIPWWVKVVTALTLALGTLTGWQRIAITIGERTGKAPLSPMQGASSELVTMTTLGIAEPFGLPISTTQVLTCGVAGSMTANRSPLHSATLKRMGLVWLLTLPVCALLSALLYALLLAL</sequence>
<evidence type="ECO:0000256" key="6">
    <source>
        <dbReference type="ARBA" id="ARBA00022692"/>
    </source>
</evidence>
<keyword evidence="4" id="KW-1003">Cell membrane</keyword>
<evidence type="ECO:0000256" key="10">
    <source>
        <dbReference type="ARBA" id="ARBA00047348"/>
    </source>
</evidence>
<evidence type="ECO:0000256" key="7">
    <source>
        <dbReference type="ARBA" id="ARBA00022847"/>
    </source>
</evidence>
<feature type="transmembrane region" description="Helical" evidence="11">
    <location>
        <begin position="209"/>
        <end position="233"/>
    </location>
</feature>
<feature type="transmembrane region" description="Helical" evidence="11">
    <location>
        <begin position="269"/>
        <end position="287"/>
    </location>
</feature>
<reference evidence="12 13" key="1">
    <citation type="submission" date="2018-03" db="EMBL/GenBank/DDBJ databases">
        <title>Pantoea intestinalis SRCM103226 isolated form the mealworm.</title>
        <authorList>
            <person name="Jeong D.-Y."/>
            <person name="Kim J.W."/>
        </authorList>
    </citation>
    <scope>NUCLEOTIDE SEQUENCE [LARGE SCALE GENOMIC DNA]</scope>
    <source>
        <strain evidence="12 13">SRCM103226</strain>
    </source>
</reference>
<dbReference type="AlphaFoldDB" id="A0A6P1PVL5"/>
<dbReference type="OrthoDB" id="9779554at2"/>
<keyword evidence="5 11" id="KW-0592">Phosphate transport</keyword>
<evidence type="ECO:0000256" key="9">
    <source>
        <dbReference type="ARBA" id="ARBA00023136"/>
    </source>
</evidence>
<keyword evidence="13" id="KW-1185">Reference proteome</keyword>
<dbReference type="Proteomes" id="UP000464053">
    <property type="component" value="Chromosome"/>
</dbReference>
<feature type="transmembrane region" description="Helical" evidence="11">
    <location>
        <begin position="507"/>
        <end position="527"/>
    </location>
</feature>
<comment type="similarity">
    <text evidence="2">Belongs to the inorganic phosphate transporter (PiT) (TC 2.A.20) family. Pit subfamily.</text>
</comment>
<name>A0A6P1PVL5_9GAMM</name>
<dbReference type="Pfam" id="PF01384">
    <property type="entry name" value="PHO4"/>
    <property type="match status" value="1"/>
</dbReference>
<evidence type="ECO:0000256" key="5">
    <source>
        <dbReference type="ARBA" id="ARBA00022592"/>
    </source>
</evidence>
<dbReference type="InterPro" id="IPR001204">
    <property type="entry name" value="Phos_transporter"/>
</dbReference>
<feature type="transmembrane region" description="Helical" evidence="11">
    <location>
        <begin position="27"/>
        <end position="44"/>
    </location>
</feature>
<keyword evidence="6 11" id="KW-0812">Transmembrane</keyword>
<keyword evidence="7" id="KW-0769">Symport</keyword>
<evidence type="ECO:0000256" key="8">
    <source>
        <dbReference type="ARBA" id="ARBA00022989"/>
    </source>
</evidence>
<evidence type="ECO:0000256" key="1">
    <source>
        <dbReference type="ARBA" id="ARBA00004651"/>
    </source>
</evidence>
<comment type="catalytic activity">
    <reaction evidence="10">
        <text>phosphate(in) + H(+)(in) = phosphate(out) + H(+)(out)</text>
        <dbReference type="Rhea" id="RHEA:29939"/>
        <dbReference type="ChEBI" id="CHEBI:15378"/>
        <dbReference type="ChEBI" id="CHEBI:43474"/>
    </reaction>
</comment>
<dbReference type="KEGG" id="mint:C7M51_00636"/>